<feature type="compositionally biased region" description="Basic and acidic residues" evidence="1">
    <location>
        <begin position="108"/>
        <end position="135"/>
    </location>
</feature>
<feature type="transmembrane region" description="Helical" evidence="2">
    <location>
        <begin position="6"/>
        <end position="24"/>
    </location>
</feature>
<evidence type="ECO:0000256" key="2">
    <source>
        <dbReference type="SAM" id="Phobius"/>
    </source>
</evidence>
<keyword evidence="4" id="KW-1185">Reference proteome</keyword>
<dbReference type="AlphaFoldDB" id="A0A4U5NGM9"/>
<comment type="caution">
    <text evidence="3">The sequence shown here is derived from an EMBL/GenBank/DDBJ whole genome shotgun (WGS) entry which is preliminary data.</text>
</comment>
<feature type="compositionally biased region" description="Basic and acidic residues" evidence="1">
    <location>
        <begin position="169"/>
        <end position="179"/>
    </location>
</feature>
<keyword evidence="2" id="KW-1133">Transmembrane helix</keyword>
<evidence type="ECO:0000256" key="1">
    <source>
        <dbReference type="SAM" id="MobiDB-lite"/>
    </source>
</evidence>
<feature type="compositionally biased region" description="Polar residues" evidence="1">
    <location>
        <begin position="37"/>
        <end position="62"/>
    </location>
</feature>
<sequence>MRALDAVLVTLFQAFCISYAFVICKRKKQKQGAKSLDQVSTSIKTAPSPLFTPQGTSSQSGTVKKGTKSSDEKPETPNEKGNGQADDGKPSGEAPKSSEKPIPAAPKNSDESVGVKKADSRKSQKQAEENKEEKPLNLPEVINKQNAAAAGPRGIEVDKSIKKKKKDEKKKEEKNKSEKTQVSSGRKFHSNKDASKKEKPKPAVLLDQHENMDEDEDDDETMKGIQSLKKDPNIPSSVDDVV</sequence>
<gene>
    <name evidence="3" type="ORF">L596_015982</name>
</gene>
<feature type="region of interest" description="Disordered" evidence="1">
    <location>
        <begin position="31"/>
        <end position="242"/>
    </location>
</feature>
<feature type="compositionally biased region" description="Basic and acidic residues" evidence="1">
    <location>
        <begin position="190"/>
        <end position="211"/>
    </location>
</feature>
<protein>
    <submittedName>
        <fullName evidence="3">Uncharacterized protein</fullName>
    </submittedName>
</protein>
<accession>A0A4U5NGM9</accession>
<dbReference type="EMBL" id="AZBU02000004">
    <property type="protein sequence ID" value="TKR82227.1"/>
    <property type="molecule type" value="Genomic_DNA"/>
</dbReference>
<keyword evidence="2" id="KW-0812">Transmembrane</keyword>
<reference evidence="3 4" key="2">
    <citation type="journal article" date="2019" name="G3 (Bethesda)">
        <title>Hybrid Assembly of the Genome of the Entomopathogenic Nematode Steinernema carpocapsae Identifies the X-Chromosome.</title>
        <authorList>
            <person name="Serra L."/>
            <person name="Macchietto M."/>
            <person name="Macias-Munoz A."/>
            <person name="McGill C.J."/>
            <person name="Rodriguez I.M."/>
            <person name="Rodriguez B."/>
            <person name="Murad R."/>
            <person name="Mortazavi A."/>
        </authorList>
    </citation>
    <scope>NUCLEOTIDE SEQUENCE [LARGE SCALE GENOMIC DNA]</scope>
    <source>
        <strain evidence="3 4">ALL</strain>
    </source>
</reference>
<evidence type="ECO:0000313" key="4">
    <source>
        <dbReference type="Proteomes" id="UP000298663"/>
    </source>
</evidence>
<proteinExistence type="predicted"/>
<organism evidence="3 4">
    <name type="scientific">Steinernema carpocapsae</name>
    <name type="common">Entomopathogenic nematode</name>
    <dbReference type="NCBI Taxonomy" id="34508"/>
    <lineage>
        <taxon>Eukaryota</taxon>
        <taxon>Metazoa</taxon>
        <taxon>Ecdysozoa</taxon>
        <taxon>Nematoda</taxon>
        <taxon>Chromadorea</taxon>
        <taxon>Rhabditida</taxon>
        <taxon>Tylenchina</taxon>
        <taxon>Panagrolaimomorpha</taxon>
        <taxon>Strongyloidoidea</taxon>
        <taxon>Steinernematidae</taxon>
        <taxon>Steinernema</taxon>
    </lineage>
</organism>
<reference evidence="3 4" key="1">
    <citation type="journal article" date="2015" name="Genome Biol.">
        <title>Comparative genomics of Steinernema reveals deeply conserved gene regulatory networks.</title>
        <authorList>
            <person name="Dillman A.R."/>
            <person name="Macchietto M."/>
            <person name="Porter C.F."/>
            <person name="Rogers A."/>
            <person name="Williams B."/>
            <person name="Antoshechkin I."/>
            <person name="Lee M.M."/>
            <person name="Goodwin Z."/>
            <person name="Lu X."/>
            <person name="Lewis E.E."/>
            <person name="Goodrich-Blair H."/>
            <person name="Stock S.P."/>
            <person name="Adams B.J."/>
            <person name="Sternberg P.W."/>
            <person name="Mortazavi A."/>
        </authorList>
    </citation>
    <scope>NUCLEOTIDE SEQUENCE [LARGE SCALE GENOMIC DNA]</scope>
    <source>
        <strain evidence="3 4">ALL</strain>
    </source>
</reference>
<keyword evidence="2" id="KW-0472">Membrane</keyword>
<feature type="compositionally biased region" description="Basic and acidic residues" evidence="1">
    <location>
        <begin position="68"/>
        <end position="78"/>
    </location>
</feature>
<dbReference type="Proteomes" id="UP000298663">
    <property type="component" value="Unassembled WGS sequence"/>
</dbReference>
<name>A0A4U5NGM9_STECR</name>
<evidence type="ECO:0000313" key="3">
    <source>
        <dbReference type="EMBL" id="TKR82227.1"/>
    </source>
</evidence>